<feature type="transmembrane region" description="Helical" evidence="1">
    <location>
        <begin position="201"/>
        <end position="219"/>
    </location>
</feature>
<dbReference type="GeneID" id="93310720"/>
<evidence type="ECO:0000313" key="3">
    <source>
        <dbReference type="Proteomes" id="UP000008881"/>
    </source>
</evidence>
<dbReference type="PATRIC" id="fig|1028307.3.peg.2532"/>
<keyword evidence="1" id="KW-0472">Membrane</keyword>
<feature type="transmembrane region" description="Helical" evidence="1">
    <location>
        <begin position="116"/>
        <end position="141"/>
    </location>
</feature>
<keyword evidence="3" id="KW-1185">Reference proteome</keyword>
<dbReference type="HOGENOM" id="CLU_073323_0_0_6"/>
<dbReference type="EMBL" id="CP002824">
    <property type="protein sequence ID" value="AEG97452.1"/>
    <property type="molecule type" value="Genomic_DNA"/>
</dbReference>
<feature type="transmembrane region" description="Helical" evidence="1">
    <location>
        <begin position="90"/>
        <end position="110"/>
    </location>
</feature>
<feature type="transmembrane region" description="Helical" evidence="1">
    <location>
        <begin position="16"/>
        <end position="32"/>
    </location>
</feature>
<sequence>MIPDYLTFIRRQDRSLLPYLYFLTTLLIAFYVKNRGYLLTVEDAFPVSAIFSLTMFSFVYELKGYWAYKYAIRNINFSWLQGKSYSRFEIILWQPLVATTCCLLSCYLVVTGFLLFFSTIVAMFCIAIFVPMIIYIMCWMARNCYVKQLQQATIYTLKYRNLHHYTCLNVTVTVLTSFAVISPLIADDDFSLADGFFSPRLMVAMLILCSLILLVNLSFAHPSRRYTFLGRLLQKEFDVNLVNTMILPGINSKPLWLRLVIFFTLQVFWIVTVSLLLKLLGWEIYFYAYFILCMIPAIGYFYLHVYWKWHEDYMTACDMYLRCGENNKN</sequence>
<proteinExistence type="predicted"/>
<accession>A0A0H3FXB0</accession>
<dbReference type="AlphaFoldDB" id="A0A0H3FXB0"/>
<organism evidence="2 3">
    <name type="scientific">Klebsiella aerogenes (strain ATCC 13048 / DSM 30053 / CCUG 1429 / JCM 1235 / KCTC 2190 / NBRC 13534 / NCIMB 10102 / NCTC 10006 / CDC 819-56)</name>
    <name type="common">Enterobacter aerogenes</name>
    <dbReference type="NCBI Taxonomy" id="1028307"/>
    <lineage>
        <taxon>Bacteria</taxon>
        <taxon>Pseudomonadati</taxon>
        <taxon>Pseudomonadota</taxon>
        <taxon>Gammaproteobacteria</taxon>
        <taxon>Enterobacterales</taxon>
        <taxon>Enterobacteriaceae</taxon>
        <taxon>Klebsiella/Raoultella group</taxon>
        <taxon>Klebsiella</taxon>
    </lineage>
</organism>
<dbReference type="Proteomes" id="UP000008881">
    <property type="component" value="Chromosome"/>
</dbReference>
<gene>
    <name evidence="2" type="ordered locus">EAE_12690</name>
</gene>
<dbReference type="OrthoDB" id="6621581at2"/>
<feature type="transmembrane region" description="Helical" evidence="1">
    <location>
        <begin position="162"/>
        <end position="181"/>
    </location>
</feature>
<feature type="transmembrane region" description="Helical" evidence="1">
    <location>
        <begin position="255"/>
        <end position="278"/>
    </location>
</feature>
<reference evidence="2 3" key="1">
    <citation type="journal article" date="2012" name="J. Bacteriol.">
        <title>Complete genome sequence of Enterobacter aerogenes KCTC 2190.</title>
        <authorList>
            <person name="Shin S.H."/>
            <person name="Kim S."/>
            <person name="Kim J.Y."/>
            <person name="Lee S."/>
            <person name="Um Y."/>
            <person name="Oh M.K."/>
            <person name="Kim Y.R."/>
            <person name="Lee J."/>
            <person name="Yang K.S."/>
        </authorList>
    </citation>
    <scope>NUCLEOTIDE SEQUENCE [LARGE SCALE GENOMIC DNA]</scope>
    <source>
        <strain evidence="2 3">KCTC 2190</strain>
    </source>
</reference>
<feature type="transmembrane region" description="Helical" evidence="1">
    <location>
        <begin position="44"/>
        <end position="62"/>
    </location>
</feature>
<evidence type="ECO:0000256" key="1">
    <source>
        <dbReference type="SAM" id="Phobius"/>
    </source>
</evidence>
<feature type="transmembrane region" description="Helical" evidence="1">
    <location>
        <begin position="284"/>
        <end position="303"/>
    </location>
</feature>
<dbReference type="KEGG" id="eae:EAE_12690"/>
<dbReference type="eggNOG" id="ENOG502ZA3B">
    <property type="taxonomic scope" value="Bacteria"/>
</dbReference>
<keyword evidence="1" id="KW-1133">Transmembrane helix</keyword>
<evidence type="ECO:0000313" key="2">
    <source>
        <dbReference type="EMBL" id="AEG97452.1"/>
    </source>
</evidence>
<protein>
    <submittedName>
        <fullName evidence="2">Putative inner membrane protein</fullName>
    </submittedName>
</protein>
<keyword evidence="1" id="KW-0812">Transmembrane</keyword>
<name>A0A0H3FXB0_KLEAK</name>
<dbReference type="RefSeq" id="WP_015704583.1">
    <property type="nucleotide sequence ID" value="NC_015663.1"/>
</dbReference>